<proteinExistence type="predicted"/>
<name>A0A0F9MG57_9ZZZZ</name>
<protein>
    <submittedName>
        <fullName evidence="1">Uncharacterized protein</fullName>
    </submittedName>
</protein>
<comment type="caution">
    <text evidence="1">The sequence shown here is derived from an EMBL/GenBank/DDBJ whole genome shotgun (WGS) entry which is preliminary data.</text>
</comment>
<dbReference type="EMBL" id="LAZR01004703">
    <property type="protein sequence ID" value="KKN06340.1"/>
    <property type="molecule type" value="Genomic_DNA"/>
</dbReference>
<organism evidence="1">
    <name type="scientific">marine sediment metagenome</name>
    <dbReference type="NCBI Taxonomy" id="412755"/>
    <lineage>
        <taxon>unclassified sequences</taxon>
        <taxon>metagenomes</taxon>
        <taxon>ecological metagenomes</taxon>
    </lineage>
</organism>
<accession>A0A0F9MG57</accession>
<evidence type="ECO:0000313" key="1">
    <source>
        <dbReference type="EMBL" id="KKN06340.1"/>
    </source>
</evidence>
<dbReference type="AlphaFoldDB" id="A0A0F9MG57"/>
<reference evidence="1" key="1">
    <citation type="journal article" date="2015" name="Nature">
        <title>Complex archaea that bridge the gap between prokaryotes and eukaryotes.</title>
        <authorList>
            <person name="Spang A."/>
            <person name="Saw J.H."/>
            <person name="Jorgensen S.L."/>
            <person name="Zaremba-Niedzwiedzka K."/>
            <person name="Martijn J."/>
            <person name="Lind A.E."/>
            <person name="van Eijk R."/>
            <person name="Schleper C."/>
            <person name="Guy L."/>
            <person name="Ettema T.J."/>
        </authorList>
    </citation>
    <scope>NUCLEOTIDE SEQUENCE</scope>
</reference>
<sequence length="118" mass="13507">MSNYPEHDKLETVKAHSQAIGEFLSWLSAQGLSRCHYLSEVYICLDCGEIDPSRVSLRREECPECDANVELREEGYYPDHRGVEKLLAEYFDIDLGKIEKEKRQMLGALRGEIVDIAS</sequence>
<gene>
    <name evidence="1" type="ORF">LCGC14_1078360</name>
</gene>